<evidence type="ECO:0000259" key="1">
    <source>
        <dbReference type="SMART" id="SM00382"/>
    </source>
</evidence>
<dbReference type="RefSeq" id="WP_135411123.1">
    <property type="nucleotide sequence ID" value="NZ_JAAOCW010000001.1"/>
</dbReference>
<dbReference type="EMBL" id="JAAOCX010000001">
    <property type="protein sequence ID" value="MBJ7631661.1"/>
    <property type="molecule type" value="Genomic_DNA"/>
</dbReference>
<proteinExistence type="predicted"/>
<dbReference type="PANTHER" id="PTHR30050:SF4">
    <property type="entry name" value="ATP-BINDING PROTEIN RV3427C IN INSERTION SEQUENCE-RELATED"/>
    <property type="match status" value="1"/>
</dbReference>
<dbReference type="Pfam" id="PF01695">
    <property type="entry name" value="IstB_IS21"/>
    <property type="match status" value="1"/>
</dbReference>
<keyword evidence="2" id="KW-0547">Nucleotide-binding</keyword>
<dbReference type="GO" id="GO:0006260">
    <property type="term" value="P:DNA replication"/>
    <property type="evidence" value="ECO:0007669"/>
    <property type="project" value="TreeGrafter"/>
</dbReference>
<dbReference type="AlphaFoldDB" id="A0AAE2V9B9"/>
<protein>
    <submittedName>
        <fullName evidence="2">ATP-binding protein</fullName>
    </submittedName>
</protein>
<dbReference type="Proteomes" id="UP000808038">
    <property type="component" value="Unassembled WGS sequence"/>
</dbReference>
<sequence>MGSFDMTEDTAVRFAELIAAKSNTRFDKQMFLENFRKGAASKAEDIPEVSGVLAEKIAKFKRGETRKYYPMSLFTSEDIKHFTFEKWKANTPARKAVGVSAFMASKQLAQQNSNYVFVGPAGTGKTALAVAVMNKLADVKSIMFVNLVALRSTMLASIDDERAKQDYNLIIRGMKEVELLVMDDFGKESGAGGATDKMTEILYSIVNARIGKSTIVTTNDNLSQLRSKYDESLTSRLIPKDEQKIVLFKDIDDYREA</sequence>
<dbReference type="SUPFAM" id="SSF52540">
    <property type="entry name" value="P-loop containing nucleoside triphosphate hydrolases"/>
    <property type="match status" value="1"/>
</dbReference>
<dbReference type="Gene3D" id="3.40.50.300">
    <property type="entry name" value="P-loop containing nucleotide triphosphate hydrolases"/>
    <property type="match status" value="1"/>
</dbReference>
<evidence type="ECO:0000313" key="2">
    <source>
        <dbReference type="EMBL" id="MBJ7631661.1"/>
    </source>
</evidence>
<accession>A0AAE2V9B9</accession>
<feature type="domain" description="AAA+ ATPase" evidence="1">
    <location>
        <begin position="111"/>
        <end position="252"/>
    </location>
</feature>
<dbReference type="PANTHER" id="PTHR30050">
    <property type="entry name" value="CHROMOSOMAL REPLICATION INITIATOR PROTEIN DNAA"/>
    <property type="match status" value="1"/>
</dbReference>
<dbReference type="GO" id="GO:0005524">
    <property type="term" value="F:ATP binding"/>
    <property type="evidence" value="ECO:0007669"/>
    <property type="project" value="UniProtKB-KW"/>
</dbReference>
<name>A0AAE2V9B9_WEICO</name>
<reference evidence="2" key="1">
    <citation type="submission" date="2020-02" db="EMBL/GenBank/DDBJ databases">
        <authorList>
            <person name="Fontana A."/>
            <person name="Patrone V."/>
            <person name="Morelli L."/>
        </authorList>
    </citation>
    <scope>NUCLEOTIDE SEQUENCE</scope>
    <source>
        <strain evidence="2">CCUG 30943</strain>
    </source>
</reference>
<keyword evidence="2" id="KW-0067">ATP-binding</keyword>
<dbReference type="SMART" id="SM00382">
    <property type="entry name" value="AAA"/>
    <property type="match status" value="1"/>
</dbReference>
<dbReference type="InterPro" id="IPR002611">
    <property type="entry name" value="IstB_ATP-bd"/>
</dbReference>
<comment type="caution">
    <text evidence="2">The sequence shown here is derived from an EMBL/GenBank/DDBJ whole genome shotgun (WGS) entry which is preliminary data.</text>
</comment>
<dbReference type="InterPro" id="IPR027417">
    <property type="entry name" value="P-loop_NTPase"/>
</dbReference>
<dbReference type="InterPro" id="IPR003593">
    <property type="entry name" value="AAA+_ATPase"/>
</dbReference>
<evidence type="ECO:0000313" key="3">
    <source>
        <dbReference type="Proteomes" id="UP000808038"/>
    </source>
</evidence>
<reference evidence="2" key="2">
    <citation type="journal article" date="2021" name="Int. J. Food Microbiol.">
        <title>Safety demonstration of a microbial species for use in the food chain: Weissella confusa.</title>
        <authorList>
            <person name="Bourdichon F."/>
            <person name="Patrone V."/>
            <person name="Fontana A."/>
            <person name="Milani G."/>
            <person name="Morelli L."/>
        </authorList>
    </citation>
    <scope>NUCLEOTIDE SEQUENCE</scope>
    <source>
        <strain evidence="2">CCUG 30943</strain>
    </source>
</reference>
<organism evidence="2 3">
    <name type="scientific">Weissella confusa</name>
    <name type="common">Lactobacillus confusus</name>
    <dbReference type="NCBI Taxonomy" id="1583"/>
    <lineage>
        <taxon>Bacteria</taxon>
        <taxon>Bacillati</taxon>
        <taxon>Bacillota</taxon>
        <taxon>Bacilli</taxon>
        <taxon>Lactobacillales</taxon>
        <taxon>Lactobacillaceae</taxon>
        <taxon>Weissella</taxon>
    </lineage>
</organism>
<gene>
    <name evidence="2" type="ORF">HAU43_00835</name>
</gene>
<dbReference type="CDD" id="cd00009">
    <property type="entry name" value="AAA"/>
    <property type="match status" value="1"/>
</dbReference>